<dbReference type="InterPro" id="IPR036047">
    <property type="entry name" value="F-box-like_dom_sf"/>
</dbReference>
<evidence type="ECO:0000313" key="4">
    <source>
        <dbReference type="Proteomes" id="UP000660262"/>
    </source>
</evidence>
<evidence type="ECO:0000313" key="3">
    <source>
        <dbReference type="EMBL" id="GHP09409.1"/>
    </source>
</evidence>
<feature type="compositionally biased region" description="Polar residues" evidence="1">
    <location>
        <begin position="21"/>
        <end position="47"/>
    </location>
</feature>
<keyword evidence="4" id="KW-1185">Reference proteome</keyword>
<proteinExistence type="predicted"/>
<feature type="compositionally biased region" description="Low complexity" evidence="1">
    <location>
        <begin position="255"/>
        <end position="267"/>
    </location>
</feature>
<evidence type="ECO:0000256" key="1">
    <source>
        <dbReference type="SAM" id="MobiDB-lite"/>
    </source>
</evidence>
<feature type="region of interest" description="Disordered" evidence="1">
    <location>
        <begin position="1"/>
        <end position="175"/>
    </location>
</feature>
<protein>
    <recommendedName>
        <fullName evidence="2">F-box domain-containing protein</fullName>
    </recommendedName>
</protein>
<dbReference type="Gene3D" id="1.20.1280.50">
    <property type="match status" value="1"/>
</dbReference>
<feature type="compositionally biased region" description="Basic and acidic residues" evidence="1">
    <location>
        <begin position="107"/>
        <end position="120"/>
    </location>
</feature>
<accession>A0A830HX00</accession>
<feature type="compositionally biased region" description="Low complexity" evidence="1">
    <location>
        <begin position="156"/>
        <end position="165"/>
    </location>
</feature>
<dbReference type="EMBL" id="BNJQ01000024">
    <property type="protein sequence ID" value="GHP09409.1"/>
    <property type="molecule type" value="Genomic_DNA"/>
</dbReference>
<dbReference type="InterPro" id="IPR001810">
    <property type="entry name" value="F-box_dom"/>
</dbReference>
<comment type="caution">
    <text evidence="3">The sequence shown here is derived from an EMBL/GenBank/DDBJ whole genome shotgun (WGS) entry which is preliminary data.</text>
</comment>
<dbReference type="AlphaFoldDB" id="A0A830HX00"/>
<dbReference type="SUPFAM" id="SSF81383">
    <property type="entry name" value="F-box domain"/>
    <property type="match status" value="1"/>
</dbReference>
<name>A0A830HX00_9CHLO</name>
<evidence type="ECO:0000259" key="2">
    <source>
        <dbReference type="Pfam" id="PF12937"/>
    </source>
</evidence>
<dbReference type="OrthoDB" id="3134645at2759"/>
<dbReference type="Proteomes" id="UP000660262">
    <property type="component" value="Unassembled WGS sequence"/>
</dbReference>
<dbReference type="Pfam" id="PF12937">
    <property type="entry name" value="F-box-like"/>
    <property type="match status" value="1"/>
</dbReference>
<gene>
    <name evidence="3" type="ORF">PPROV_000814400</name>
</gene>
<feature type="region of interest" description="Disordered" evidence="1">
    <location>
        <begin position="363"/>
        <end position="388"/>
    </location>
</feature>
<reference evidence="3" key="1">
    <citation type="submission" date="2020-10" db="EMBL/GenBank/DDBJ databases">
        <title>Unveiling of a novel bifunctional photoreceptor, Dualchrome1, isolated from a cosmopolitan green alga.</title>
        <authorList>
            <person name="Suzuki S."/>
            <person name="Kawachi M."/>
        </authorList>
    </citation>
    <scope>NUCLEOTIDE SEQUENCE</scope>
    <source>
        <strain evidence="3">NIES 2893</strain>
    </source>
</reference>
<feature type="domain" description="F-box" evidence="2">
    <location>
        <begin position="280"/>
        <end position="321"/>
    </location>
</feature>
<organism evidence="3 4">
    <name type="scientific">Pycnococcus provasolii</name>
    <dbReference type="NCBI Taxonomy" id="41880"/>
    <lineage>
        <taxon>Eukaryota</taxon>
        <taxon>Viridiplantae</taxon>
        <taxon>Chlorophyta</taxon>
        <taxon>Pseudoscourfieldiophyceae</taxon>
        <taxon>Pseudoscourfieldiales</taxon>
        <taxon>Pycnococcaceae</taxon>
        <taxon>Pycnococcus</taxon>
    </lineage>
</organism>
<feature type="region of interest" description="Disordered" evidence="1">
    <location>
        <begin position="241"/>
        <end position="278"/>
    </location>
</feature>
<sequence length="483" mass="50905">MAQQDSNMDVEPPRHHPGTAFVSTAFGSQYQNEHTGGFEYQQSQYNNPDEVAHMHGANDDVEGGGAHANNDNDNDNDEANGGGLVRRRVSRASILEDAATPTRQAARTHEHNSRLDGDHDDHDDDQDNDNYNAAAPAPSDPRVARNQHHDEDDDNAAAASAGAPAPKRQRMLATTRAESAVAVAADDNADADVEQQTAATAAPEAAVAPAASELHVLEVSGNSVQAALDTQATTNANVNHHAEPSVRQPPDAPENNADANGDGNGNNNDDDDADNQPMCWQSMPETLLIKVFHQLRRIDGTGEWLASAGRVCRLWRRLANEVVLQDDAQSRPAFRHQVLIQQANTELTLASVPALVGEGGGVMADGEGGHPASAAGDAPQAHQDEDDGAYDSRFDRVEGAATAEVAGIAPTPTDVVTIPGALALDTMTTQAELVHEPETEADVVTDAGVVPRPTASADASFGIADQLGETVSWARQNLSAAHS</sequence>
<feature type="compositionally biased region" description="Low complexity" evidence="1">
    <location>
        <begin position="129"/>
        <end position="141"/>
    </location>
</feature>